<dbReference type="Proteomes" id="UP000050525">
    <property type="component" value="Unassembled WGS sequence"/>
</dbReference>
<protein>
    <submittedName>
        <fullName evidence="2">Uncharacterized protein</fullName>
    </submittedName>
</protein>
<sequence>MFLNDAVAVSASDGAEPHKEHMGLALYPAAEVGRESCLVYGKPKEYSRCIGARRDPLLSRKGSPKEQVTAKHQFAGELKG</sequence>
<feature type="region of interest" description="Disordered" evidence="1">
    <location>
        <begin position="1"/>
        <end position="20"/>
    </location>
</feature>
<dbReference type="AlphaFoldDB" id="A0A151MJQ4"/>
<name>A0A151MJQ4_ALLMI</name>
<evidence type="ECO:0000256" key="1">
    <source>
        <dbReference type="SAM" id="MobiDB-lite"/>
    </source>
</evidence>
<proteinExistence type="predicted"/>
<accession>A0A151MJQ4</accession>
<evidence type="ECO:0000313" key="2">
    <source>
        <dbReference type="EMBL" id="KYO24762.1"/>
    </source>
</evidence>
<dbReference type="EMBL" id="AKHW03006004">
    <property type="protein sequence ID" value="KYO24762.1"/>
    <property type="molecule type" value="Genomic_DNA"/>
</dbReference>
<reference evidence="2 3" key="1">
    <citation type="journal article" date="2012" name="Genome Biol.">
        <title>Sequencing three crocodilian genomes to illuminate the evolution of archosaurs and amniotes.</title>
        <authorList>
            <person name="St John J.A."/>
            <person name="Braun E.L."/>
            <person name="Isberg S.R."/>
            <person name="Miles L.G."/>
            <person name="Chong A.Y."/>
            <person name="Gongora J."/>
            <person name="Dalzell P."/>
            <person name="Moran C."/>
            <person name="Bed'hom B."/>
            <person name="Abzhanov A."/>
            <person name="Burgess S.C."/>
            <person name="Cooksey A.M."/>
            <person name="Castoe T.A."/>
            <person name="Crawford N.G."/>
            <person name="Densmore L.D."/>
            <person name="Drew J.C."/>
            <person name="Edwards S.V."/>
            <person name="Faircloth B.C."/>
            <person name="Fujita M.K."/>
            <person name="Greenwold M.J."/>
            <person name="Hoffmann F.G."/>
            <person name="Howard J.M."/>
            <person name="Iguchi T."/>
            <person name="Janes D.E."/>
            <person name="Khan S.Y."/>
            <person name="Kohno S."/>
            <person name="de Koning A.J."/>
            <person name="Lance S.L."/>
            <person name="McCarthy F.M."/>
            <person name="McCormack J.E."/>
            <person name="Merchant M.E."/>
            <person name="Peterson D.G."/>
            <person name="Pollock D.D."/>
            <person name="Pourmand N."/>
            <person name="Raney B.J."/>
            <person name="Roessler K.A."/>
            <person name="Sanford J.R."/>
            <person name="Sawyer R.H."/>
            <person name="Schmidt C.J."/>
            <person name="Triplett E.W."/>
            <person name="Tuberville T.D."/>
            <person name="Venegas-Anaya M."/>
            <person name="Howard J.T."/>
            <person name="Jarvis E.D."/>
            <person name="Guillette L.J.Jr."/>
            <person name="Glenn T.C."/>
            <person name="Green R.E."/>
            <person name="Ray D.A."/>
        </authorList>
    </citation>
    <scope>NUCLEOTIDE SEQUENCE [LARGE SCALE GENOMIC DNA]</scope>
    <source>
        <strain evidence="2">KSC_2009_1</strain>
    </source>
</reference>
<organism evidence="2 3">
    <name type="scientific">Alligator mississippiensis</name>
    <name type="common">American alligator</name>
    <dbReference type="NCBI Taxonomy" id="8496"/>
    <lineage>
        <taxon>Eukaryota</taxon>
        <taxon>Metazoa</taxon>
        <taxon>Chordata</taxon>
        <taxon>Craniata</taxon>
        <taxon>Vertebrata</taxon>
        <taxon>Euteleostomi</taxon>
        <taxon>Archelosauria</taxon>
        <taxon>Archosauria</taxon>
        <taxon>Crocodylia</taxon>
        <taxon>Alligatoridae</taxon>
        <taxon>Alligatorinae</taxon>
        <taxon>Alligator</taxon>
    </lineage>
</organism>
<feature type="region of interest" description="Disordered" evidence="1">
    <location>
        <begin position="57"/>
        <end position="80"/>
    </location>
</feature>
<keyword evidence="3" id="KW-1185">Reference proteome</keyword>
<gene>
    <name evidence="2" type="ORF">Y1Q_0016588</name>
</gene>
<comment type="caution">
    <text evidence="2">The sequence shown here is derived from an EMBL/GenBank/DDBJ whole genome shotgun (WGS) entry which is preliminary data.</text>
</comment>
<evidence type="ECO:0000313" key="3">
    <source>
        <dbReference type="Proteomes" id="UP000050525"/>
    </source>
</evidence>